<evidence type="ECO:0000256" key="5">
    <source>
        <dbReference type="ARBA" id="ARBA00022989"/>
    </source>
</evidence>
<dbReference type="GO" id="GO:0009926">
    <property type="term" value="P:auxin polar transport"/>
    <property type="evidence" value="ECO:0007669"/>
    <property type="project" value="TreeGrafter"/>
</dbReference>
<keyword evidence="4 8" id="KW-0812">Transmembrane</keyword>
<dbReference type="PANTHER" id="PTHR31752:SF2">
    <property type="entry name" value="AUXIN EFFLUX CARRIER COMPONENT 5"/>
    <property type="match status" value="1"/>
</dbReference>
<evidence type="ECO:0000256" key="7">
    <source>
        <dbReference type="ARBA" id="ARBA00023294"/>
    </source>
</evidence>
<dbReference type="Pfam" id="PF03547">
    <property type="entry name" value="Mem_trans"/>
    <property type="match status" value="1"/>
</dbReference>
<evidence type="ECO:0008006" key="11">
    <source>
        <dbReference type="Google" id="ProtNLM"/>
    </source>
</evidence>
<organism evidence="9 10">
    <name type="scientific">Handroanthus impetiginosus</name>
    <dbReference type="NCBI Taxonomy" id="429701"/>
    <lineage>
        <taxon>Eukaryota</taxon>
        <taxon>Viridiplantae</taxon>
        <taxon>Streptophyta</taxon>
        <taxon>Embryophyta</taxon>
        <taxon>Tracheophyta</taxon>
        <taxon>Spermatophyta</taxon>
        <taxon>Magnoliopsida</taxon>
        <taxon>eudicotyledons</taxon>
        <taxon>Gunneridae</taxon>
        <taxon>Pentapetalae</taxon>
        <taxon>asterids</taxon>
        <taxon>lamiids</taxon>
        <taxon>Lamiales</taxon>
        <taxon>Bignoniaceae</taxon>
        <taxon>Crescentiina</taxon>
        <taxon>Tabebuia alliance</taxon>
        <taxon>Handroanthus</taxon>
    </lineage>
</organism>
<feature type="transmembrane region" description="Helical" evidence="8">
    <location>
        <begin position="255"/>
        <end position="278"/>
    </location>
</feature>
<evidence type="ECO:0000256" key="6">
    <source>
        <dbReference type="ARBA" id="ARBA00023136"/>
    </source>
</evidence>
<comment type="caution">
    <text evidence="9">The sequence shown here is derived from an EMBL/GenBank/DDBJ whole genome shotgun (WGS) entry which is preliminary data.</text>
</comment>
<dbReference type="GO" id="GO:0005886">
    <property type="term" value="C:plasma membrane"/>
    <property type="evidence" value="ECO:0007669"/>
    <property type="project" value="TreeGrafter"/>
</dbReference>
<dbReference type="PANTHER" id="PTHR31752">
    <property type="entry name" value="AUXIN EFFLUX CARRIER COMPONENT 1B-RELATED"/>
    <property type="match status" value="1"/>
</dbReference>
<keyword evidence="3" id="KW-0813">Transport</keyword>
<feature type="transmembrane region" description="Helical" evidence="8">
    <location>
        <begin position="202"/>
        <end position="219"/>
    </location>
</feature>
<evidence type="ECO:0000313" key="9">
    <source>
        <dbReference type="EMBL" id="PIN23215.1"/>
    </source>
</evidence>
<reference evidence="10" key="1">
    <citation type="journal article" date="2018" name="Gigascience">
        <title>Genome assembly of the Pink Ipe (Handroanthus impetiginosus, Bignoniaceae), a highly valued, ecologically keystone Neotropical timber forest tree.</title>
        <authorList>
            <person name="Silva-Junior O.B."/>
            <person name="Grattapaglia D."/>
            <person name="Novaes E."/>
            <person name="Collevatti R.G."/>
        </authorList>
    </citation>
    <scope>NUCLEOTIDE SEQUENCE [LARGE SCALE GENOMIC DNA]</scope>
    <source>
        <strain evidence="10">cv. UFG-1</strain>
    </source>
</reference>
<keyword evidence="5 8" id="KW-1133">Transmembrane helix</keyword>
<keyword evidence="10" id="KW-1185">Reference proteome</keyword>
<evidence type="ECO:0000256" key="3">
    <source>
        <dbReference type="ARBA" id="ARBA00022448"/>
    </source>
</evidence>
<feature type="transmembrane region" description="Helical" evidence="8">
    <location>
        <begin position="226"/>
        <end position="243"/>
    </location>
</feature>
<proteinExistence type="inferred from homology"/>
<evidence type="ECO:0000256" key="8">
    <source>
        <dbReference type="SAM" id="Phobius"/>
    </source>
</evidence>
<protein>
    <recommendedName>
        <fullName evidence="11">Auxin efflux carrier component</fullName>
    </recommendedName>
</protein>
<evidence type="ECO:0000256" key="2">
    <source>
        <dbReference type="ARBA" id="ARBA00009177"/>
    </source>
</evidence>
<keyword evidence="7" id="KW-0927">Auxin signaling pathway</keyword>
<dbReference type="EMBL" id="NKXS01000602">
    <property type="protein sequence ID" value="PIN23215.1"/>
    <property type="molecule type" value="Genomic_DNA"/>
</dbReference>
<feature type="transmembrane region" description="Helical" evidence="8">
    <location>
        <begin position="66"/>
        <end position="86"/>
    </location>
</feature>
<dbReference type="GO" id="GO:0005783">
    <property type="term" value="C:endoplasmic reticulum"/>
    <property type="evidence" value="ECO:0007669"/>
    <property type="project" value="TreeGrafter"/>
</dbReference>
<feature type="transmembrane region" description="Helical" evidence="8">
    <location>
        <begin position="172"/>
        <end position="190"/>
    </location>
</feature>
<comment type="subcellular location">
    <subcellularLocation>
        <location evidence="1">Membrane</location>
        <topology evidence="1">Multi-pass membrane protein</topology>
    </subcellularLocation>
</comment>
<name>A0A2G9I0B4_9LAMI</name>
<evidence type="ECO:0000256" key="4">
    <source>
        <dbReference type="ARBA" id="ARBA00022692"/>
    </source>
</evidence>
<gene>
    <name evidence="9" type="ORF">CDL12_04077</name>
</gene>
<dbReference type="InterPro" id="IPR051107">
    <property type="entry name" value="Auxin_Efflux_Carrier"/>
</dbReference>
<feature type="transmembrane region" description="Helical" evidence="8">
    <location>
        <begin position="34"/>
        <end position="54"/>
    </location>
</feature>
<comment type="similarity">
    <text evidence="2">Belongs to the auxin efflux carrier (TC 2.A.69.1) family.</text>
</comment>
<dbReference type="OrthoDB" id="2133778at2759"/>
<dbReference type="STRING" id="429701.A0A2G9I0B4"/>
<keyword evidence="6 8" id="KW-0472">Membrane</keyword>
<dbReference type="GO" id="GO:0009734">
    <property type="term" value="P:auxin-activated signaling pathway"/>
    <property type="evidence" value="ECO:0007669"/>
    <property type="project" value="UniProtKB-KW"/>
</dbReference>
<evidence type="ECO:0000313" key="10">
    <source>
        <dbReference type="Proteomes" id="UP000231279"/>
    </source>
</evidence>
<feature type="transmembrane region" description="Helical" evidence="8">
    <location>
        <begin position="6"/>
        <end position="27"/>
    </location>
</feature>
<dbReference type="GO" id="GO:0010329">
    <property type="term" value="F:auxin efflux transmembrane transporter activity"/>
    <property type="evidence" value="ECO:0007669"/>
    <property type="project" value="TreeGrafter"/>
</dbReference>
<dbReference type="InterPro" id="IPR004776">
    <property type="entry name" value="Mem_transp_PIN-like"/>
</dbReference>
<accession>A0A2G9I0B4</accession>
<dbReference type="AlphaFoldDB" id="A0A2G9I0B4"/>
<dbReference type="Proteomes" id="UP000231279">
    <property type="component" value="Unassembled WGS sequence"/>
</dbReference>
<evidence type="ECO:0000256" key="1">
    <source>
        <dbReference type="ARBA" id="ARBA00004141"/>
    </source>
</evidence>
<sequence>MNYRFLIGDMVAKAIVAVVLALWANLWREANLSWTITVFSIATMNNILVVGVPLLKAIYGPLGEDLVVQSSVIQSLLWFPLLLFILEFKEAIDNNSKNCDPGQLKPQLQPLSCSIEIVGTTNGANHTNTVATDDKLQEDPMTPMATSEISIMSPPSLRLTLKKVGAKLARNPNLYACALGLIWALLAKRWNFEMPSIVDGSIQIMSTAGSGVAMFSMGLRGNVLRIVLIQAALPHAINSFVFAQEYGLHANLLSTSVFVGTIISLPLLIVYCVILDMIH</sequence>